<proteinExistence type="predicted"/>
<accession>A0A453JTG7</accession>
<dbReference type="Gramene" id="AET5Gv20187200.3">
    <property type="protein sequence ID" value="AET5Gv20187200.3"/>
    <property type="gene ID" value="AET5Gv20187200"/>
</dbReference>
<evidence type="ECO:0000313" key="2">
    <source>
        <dbReference type="Proteomes" id="UP000015105"/>
    </source>
</evidence>
<organism evidence="1 2">
    <name type="scientific">Aegilops tauschii subsp. strangulata</name>
    <name type="common">Goatgrass</name>
    <dbReference type="NCBI Taxonomy" id="200361"/>
    <lineage>
        <taxon>Eukaryota</taxon>
        <taxon>Viridiplantae</taxon>
        <taxon>Streptophyta</taxon>
        <taxon>Embryophyta</taxon>
        <taxon>Tracheophyta</taxon>
        <taxon>Spermatophyta</taxon>
        <taxon>Magnoliopsida</taxon>
        <taxon>Liliopsida</taxon>
        <taxon>Poales</taxon>
        <taxon>Poaceae</taxon>
        <taxon>BOP clade</taxon>
        <taxon>Pooideae</taxon>
        <taxon>Triticodae</taxon>
        <taxon>Triticeae</taxon>
        <taxon>Triticinae</taxon>
        <taxon>Aegilops</taxon>
    </lineage>
</organism>
<dbReference type="Proteomes" id="UP000015105">
    <property type="component" value="Chromosome 5D"/>
</dbReference>
<reference evidence="1" key="5">
    <citation type="journal article" date="2021" name="G3 (Bethesda)">
        <title>Aegilops tauschii genome assembly Aet v5.0 features greater sequence contiguity and improved annotation.</title>
        <authorList>
            <person name="Wang L."/>
            <person name="Zhu T."/>
            <person name="Rodriguez J.C."/>
            <person name="Deal K.R."/>
            <person name="Dubcovsky J."/>
            <person name="McGuire P.E."/>
            <person name="Lux T."/>
            <person name="Spannagl M."/>
            <person name="Mayer K.F.X."/>
            <person name="Baldrich P."/>
            <person name="Meyers B.C."/>
            <person name="Huo N."/>
            <person name="Gu Y.Q."/>
            <person name="Zhou H."/>
            <person name="Devos K.M."/>
            <person name="Bennetzen J.L."/>
            <person name="Unver T."/>
            <person name="Budak H."/>
            <person name="Gulick P.J."/>
            <person name="Galiba G."/>
            <person name="Kalapos B."/>
            <person name="Nelson D.R."/>
            <person name="Li P."/>
            <person name="You F.M."/>
            <person name="Luo M.C."/>
            <person name="Dvorak J."/>
        </authorList>
    </citation>
    <scope>NUCLEOTIDE SEQUENCE [LARGE SCALE GENOMIC DNA]</scope>
    <source>
        <strain evidence="1">cv. AL8/78</strain>
    </source>
</reference>
<keyword evidence="2" id="KW-1185">Reference proteome</keyword>
<evidence type="ECO:0000313" key="1">
    <source>
        <dbReference type="EnsemblPlants" id="AET5Gv20187200.3"/>
    </source>
</evidence>
<sequence length="74" mass="7935">ALIRCAADDVAPAVNLLGCPLAEFLITYLGIPLTLHRPTAAQLQPVVDKTDGMLPTWKAHLMNKAGRLAFVKAI</sequence>
<reference evidence="2" key="1">
    <citation type="journal article" date="2014" name="Science">
        <title>Ancient hybridizations among the ancestral genomes of bread wheat.</title>
        <authorList>
            <consortium name="International Wheat Genome Sequencing Consortium,"/>
            <person name="Marcussen T."/>
            <person name="Sandve S.R."/>
            <person name="Heier L."/>
            <person name="Spannagl M."/>
            <person name="Pfeifer M."/>
            <person name="Jakobsen K.S."/>
            <person name="Wulff B.B."/>
            <person name="Steuernagel B."/>
            <person name="Mayer K.F."/>
            <person name="Olsen O.A."/>
        </authorList>
    </citation>
    <scope>NUCLEOTIDE SEQUENCE [LARGE SCALE GENOMIC DNA]</scope>
    <source>
        <strain evidence="2">cv. AL8/78</strain>
    </source>
</reference>
<dbReference type="EnsemblPlants" id="AET5Gv20187200.3">
    <property type="protein sequence ID" value="AET5Gv20187200.3"/>
    <property type="gene ID" value="AET5Gv20187200"/>
</dbReference>
<reference evidence="1" key="4">
    <citation type="submission" date="2019-03" db="UniProtKB">
        <authorList>
            <consortium name="EnsemblPlants"/>
        </authorList>
    </citation>
    <scope>IDENTIFICATION</scope>
</reference>
<name>A0A453JTG7_AEGTS</name>
<reference evidence="2" key="2">
    <citation type="journal article" date="2017" name="Nat. Plants">
        <title>The Aegilops tauschii genome reveals multiple impacts of transposons.</title>
        <authorList>
            <person name="Zhao G."/>
            <person name="Zou C."/>
            <person name="Li K."/>
            <person name="Wang K."/>
            <person name="Li T."/>
            <person name="Gao L."/>
            <person name="Zhang X."/>
            <person name="Wang H."/>
            <person name="Yang Z."/>
            <person name="Liu X."/>
            <person name="Jiang W."/>
            <person name="Mao L."/>
            <person name="Kong X."/>
            <person name="Jiao Y."/>
            <person name="Jia J."/>
        </authorList>
    </citation>
    <scope>NUCLEOTIDE SEQUENCE [LARGE SCALE GENOMIC DNA]</scope>
    <source>
        <strain evidence="2">cv. AL8/78</strain>
    </source>
</reference>
<reference evidence="1" key="3">
    <citation type="journal article" date="2017" name="Nature">
        <title>Genome sequence of the progenitor of the wheat D genome Aegilops tauschii.</title>
        <authorList>
            <person name="Luo M.C."/>
            <person name="Gu Y.Q."/>
            <person name="Puiu D."/>
            <person name="Wang H."/>
            <person name="Twardziok S.O."/>
            <person name="Deal K.R."/>
            <person name="Huo N."/>
            <person name="Zhu T."/>
            <person name="Wang L."/>
            <person name="Wang Y."/>
            <person name="McGuire P.E."/>
            <person name="Liu S."/>
            <person name="Long H."/>
            <person name="Ramasamy R.K."/>
            <person name="Rodriguez J.C."/>
            <person name="Van S.L."/>
            <person name="Yuan L."/>
            <person name="Wang Z."/>
            <person name="Xia Z."/>
            <person name="Xiao L."/>
            <person name="Anderson O.D."/>
            <person name="Ouyang S."/>
            <person name="Liang Y."/>
            <person name="Zimin A.V."/>
            <person name="Pertea G."/>
            <person name="Qi P."/>
            <person name="Bennetzen J.L."/>
            <person name="Dai X."/>
            <person name="Dawson M.W."/>
            <person name="Muller H.G."/>
            <person name="Kugler K."/>
            <person name="Rivarola-Duarte L."/>
            <person name="Spannagl M."/>
            <person name="Mayer K.F.X."/>
            <person name="Lu F.H."/>
            <person name="Bevan M.W."/>
            <person name="Leroy P."/>
            <person name="Li P."/>
            <person name="You F.M."/>
            <person name="Sun Q."/>
            <person name="Liu Z."/>
            <person name="Lyons E."/>
            <person name="Wicker T."/>
            <person name="Salzberg S.L."/>
            <person name="Devos K.M."/>
            <person name="Dvorak J."/>
        </authorList>
    </citation>
    <scope>NUCLEOTIDE SEQUENCE [LARGE SCALE GENOMIC DNA]</scope>
    <source>
        <strain evidence="1">cv. AL8/78</strain>
    </source>
</reference>
<protein>
    <submittedName>
        <fullName evidence="1">Uncharacterized protein</fullName>
    </submittedName>
</protein>
<dbReference type="AlphaFoldDB" id="A0A453JTG7"/>